<evidence type="ECO:0000313" key="1">
    <source>
        <dbReference type="EMBL" id="CAA9358553.1"/>
    </source>
</evidence>
<reference evidence="1" key="1">
    <citation type="submission" date="2020-02" db="EMBL/GenBank/DDBJ databases">
        <authorList>
            <person name="Meier V. D."/>
        </authorList>
    </citation>
    <scope>NUCLEOTIDE SEQUENCE</scope>
    <source>
        <strain evidence="1">AVDCRST_MAG72</strain>
    </source>
</reference>
<name>A0A6J4MG85_9ACTN</name>
<protein>
    <submittedName>
        <fullName evidence="1">Uncharacterized protein</fullName>
    </submittedName>
</protein>
<accession>A0A6J4MG85</accession>
<gene>
    <name evidence="1" type="ORF">AVDCRST_MAG72-2018</name>
</gene>
<sequence>MGEQVVVSMPTIDRQGQHSLVSADVEMPGHPPVHVWYRCPVEEVSPAQAVDAFFVLALVPAMRRNARLLMPAAVSRDLLRGAETFQDLFVQWFPGEMSHVVVEAPVRSDAPELPVGRGLACCFTGGVDSFYSTLRPPEPLSRLLFVHGFDIPLRATGFRSKVSRRLRTAARQLDIPLLEVETNLRELTDPHGHWPLHIHGSALASVGILLADQIGGLLIPSHAGSKLITNPHGSHQLTDRLHGTEYFSVDHHGSGVHRMAKSKAVVEHPVGARHLRVCFKTRRALNCGTCFKCRRTLLDLHALRLRGKVKTFGETPGRQELMQTILIDDRNPLVLAEDTRDYIRATGGPRDIERAFTRAIDIHALDTATDSLLAVLPRVDGDDPHARATLERLATQFAARGAKRRLLRLQGT</sequence>
<organism evidence="1">
    <name type="scientific">uncultured Nocardioidaceae bacterium</name>
    <dbReference type="NCBI Taxonomy" id="253824"/>
    <lineage>
        <taxon>Bacteria</taxon>
        <taxon>Bacillati</taxon>
        <taxon>Actinomycetota</taxon>
        <taxon>Actinomycetes</taxon>
        <taxon>Propionibacteriales</taxon>
        <taxon>Nocardioidaceae</taxon>
        <taxon>environmental samples</taxon>
    </lineage>
</organism>
<proteinExistence type="predicted"/>
<dbReference type="EMBL" id="CADCUJ010000087">
    <property type="protein sequence ID" value="CAA9358553.1"/>
    <property type="molecule type" value="Genomic_DNA"/>
</dbReference>
<dbReference type="AlphaFoldDB" id="A0A6J4MG85"/>